<dbReference type="PANTHER" id="PTHR30100:SF1">
    <property type="entry name" value="PHOSPHATE ACYLTRANSFERASE"/>
    <property type="match status" value="1"/>
</dbReference>
<evidence type="ECO:0000256" key="4">
    <source>
        <dbReference type="ARBA" id="ARBA00022679"/>
    </source>
</evidence>
<dbReference type="EMBL" id="UHIA01000003">
    <property type="protein sequence ID" value="SUO92275.1"/>
    <property type="molecule type" value="Genomic_DNA"/>
</dbReference>
<evidence type="ECO:0000313" key="12">
    <source>
        <dbReference type="Proteomes" id="UP000254575"/>
    </source>
</evidence>
<dbReference type="HAMAP" id="MF_00019">
    <property type="entry name" value="PlsX"/>
    <property type="match status" value="1"/>
</dbReference>
<evidence type="ECO:0000256" key="1">
    <source>
        <dbReference type="ARBA" id="ARBA00001232"/>
    </source>
</evidence>
<dbReference type="InterPro" id="IPR003664">
    <property type="entry name" value="FA_synthesis"/>
</dbReference>
<dbReference type="GO" id="GO:0006633">
    <property type="term" value="P:fatty acid biosynthetic process"/>
    <property type="evidence" value="ECO:0007669"/>
    <property type="project" value="UniProtKB-UniRule"/>
</dbReference>
<name>A0A380MKM7_9GAMM</name>
<comment type="pathway">
    <text evidence="10">Lipid metabolism; phospholipid metabolism.</text>
</comment>
<dbReference type="OrthoDB" id="9806408at2"/>
<keyword evidence="7 10" id="KW-1208">Phospholipid metabolism</keyword>
<dbReference type="RefSeq" id="WP_115217763.1">
    <property type="nucleotide sequence ID" value="NZ_UHIA01000003.1"/>
</dbReference>
<comment type="function">
    <text evidence="10">Catalyzes the reversible formation of acyl-phosphate (acyl-PO(4)) from acyl-[acyl-carrier-protein] (acyl-ACP). This enzyme utilizes acyl-ACP as fatty acyl donor, but not acyl-CoA.</text>
</comment>
<keyword evidence="11" id="KW-0012">Acyltransferase</keyword>
<sequence length="346" mass="37230">MTQTNTVTIAIDAMGGDIGLDSTLAAAQIAQQQHSALHLLLVGDEQAIQTHALFAQLDKNRCEILHSSQIVAMDELPANVLRHKNDSSMWRTIEMVRDGRAQACVSAGNTGALMASARYILKMLPRISRPAICATLPAMHGHVHCLDLGANVDVKPEQLEQFAIMGSELSKALDNNPQPTVGLLNIGEEAIKGNDTVKEAGKLLAQAPINYIGNIEGNDIFLKQGLNVVVCDGFVGNVALKSVEGIAKFIQLSLEREYKRNLLTKLAALCSLPILKKLKGTMDPRIYNGAMLLGLQGLVVKSHGNADAFAFANAISRAYLAASNGILERIRTQLTLLPSLEEEKPA</sequence>
<dbReference type="PANTHER" id="PTHR30100">
    <property type="entry name" value="FATTY ACID/PHOSPHOLIPID SYNTHESIS PROTEIN PLSX"/>
    <property type="match status" value="1"/>
</dbReference>
<comment type="subunit">
    <text evidence="9 10">Homodimer. Probably interacts with PlsY.</text>
</comment>
<dbReference type="Pfam" id="PF02504">
    <property type="entry name" value="FA_synthesis"/>
    <property type="match status" value="1"/>
</dbReference>
<keyword evidence="12" id="KW-1185">Reference proteome</keyword>
<evidence type="ECO:0000313" key="11">
    <source>
        <dbReference type="EMBL" id="SUO92275.1"/>
    </source>
</evidence>
<dbReference type="InterPro" id="IPR012281">
    <property type="entry name" value="Phospholipid_synth_PlsX-like"/>
</dbReference>
<evidence type="ECO:0000256" key="8">
    <source>
        <dbReference type="ARBA" id="ARBA00024069"/>
    </source>
</evidence>
<dbReference type="Gene3D" id="3.40.718.10">
    <property type="entry name" value="Isopropylmalate Dehydrogenase"/>
    <property type="match status" value="1"/>
</dbReference>
<reference evidence="11 12" key="1">
    <citation type="submission" date="2018-06" db="EMBL/GenBank/DDBJ databases">
        <authorList>
            <consortium name="Pathogen Informatics"/>
            <person name="Doyle S."/>
        </authorList>
    </citation>
    <scope>NUCLEOTIDE SEQUENCE [LARGE SCALE GENOMIC DNA]</scope>
    <source>
        <strain evidence="11 12">NCTC10717</strain>
    </source>
</reference>
<dbReference type="Proteomes" id="UP000254575">
    <property type="component" value="Unassembled WGS sequence"/>
</dbReference>
<dbReference type="GO" id="GO:0043811">
    <property type="term" value="F:phosphate:acyl-[acyl carrier protein] acyltransferase activity"/>
    <property type="evidence" value="ECO:0007669"/>
    <property type="project" value="UniProtKB-UniRule"/>
</dbReference>
<proteinExistence type="inferred from homology"/>
<dbReference type="EC" id="2.3.1.274" evidence="8 10"/>
<keyword evidence="2 10" id="KW-0963">Cytoplasm</keyword>
<dbReference type="GO" id="GO:0008654">
    <property type="term" value="P:phospholipid biosynthetic process"/>
    <property type="evidence" value="ECO:0007669"/>
    <property type="project" value="UniProtKB-KW"/>
</dbReference>
<evidence type="ECO:0000256" key="10">
    <source>
        <dbReference type="HAMAP-Rule" id="MF_00019"/>
    </source>
</evidence>
<evidence type="ECO:0000256" key="6">
    <source>
        <dbReference type="ARBA" id="ARBA00023209"/>
    </source>
</evidence>
<dbReference type="UniPathway" id="UPA00085"/>
<accession>A0A380MKM7</accession>
<gene>
    <name evidence="10 11" type="primary">plsX</name>
    <name evidence="11" type="ORF">NCTC10717_00466</name>
</gene>
<dbReference type="NCBIfam" id="TIGR00182">
    <property type="entry name" value="plsX"/>
    <property type="match status" value="1"/>
</dbReference>
<evidence type="ECO:0000256" key="2">
    <source>
        <dbReference type="ARBA" id="ARBA00022490"/>
    </source>
</evidence>
<comment type="catalytic activity">
    <reaction evidence="1 10">
        <text>a fatty acyl-[ACP] + phosphate = an acyl phosphate + holo-[ACP]</text>
        <dbReference type="Rhea" id="RHEA:42292"/>
        <dbReference type="Rhea" id="RHEA-COMP:9685"/>
        <dbReference type="Rhea" id="RHEA-COMP:14125"/>
        <dbReference type="ChEBI" id="CHEBI:43474"/>
        <dbReference type="ChEBI" id="CHEBI:59918"/>
        <dbReference type="ChEBI" id="CHEBI:64479"/>
        <dbReference type="ChEBI" id="CHEBI:138651"/>
        <dbReference type="EC" id="2.3.1.274"/>
    </reaction>
</comment>
<evidence type="ECO:0000256" key="5">
    <source>
        <dbReference type="ARBA" id="ARBA00023098"/>
    </source>
</evidence>
<keyword evidence="5 10" id="KW-0443">Lipid metabolism</keyword>
<dbReference type="AlphaFoldDB" id="A0A380MKM7"/>
<organism evidence="11 12">
    <name type="scientific">Suttonella indologenes</name>
    <dbReference type="NCBI Taxonomy" id="13276"/>
    <lineage>
        <taxon>Bacteria</taxon>
        <taxon>Pseudomonadati</taxon>
        <taxon>Pseudomonadota</taxon>
        <taxon>Gammaproteobacteria</taxon>
        <taxon>Cardiobacteriales</taxon>
        <taxon>Cardiobacteriaceae</taxon>
        <taxon>Suttonella</taxon>
    </lineage>
</organism>
<dbReference type="GO" id="GO:0005737">
    <property type="term" value="C:cytoplasm"/>
    <property type="evidence" value="ECO:0007669"/>
    <property type="project" value="UniProtKB-SubCell"/>
</dbReference>
<comment type="similarity">
    <text evidence="10">Belongs to the PlsX family.</text>
</comment>
<dbReference type="PIRSF" id="PIRSF002465">
    <property type="entry name" value="Phsphlp_syn_PlsX"/>
    <property type="match status" value="1"/>
</dbReference>
<evidence type="ECO:0000256" key="9">
    <source>
        <dbReference type="ARBA" id="ARBA00046608"/>
    </source>
</evidence>
<protein>
    <recommendedName>
        <fullName evidence="8 10">Phosphate acyltransferase</fullName>
        <ecNumber evidence="8 10">2.3.1.274</ecNumber>
    </recommendedName>
    <alternativeName>
        <fullName evidence="10">Acyl-ACP phosphotransacylase</fullName>
    </alternativeName>
    <alternativeName>
        <fullName evidence="10">Acyl-[acyl-carrier-protein]--phosphate acyltransferase</fullName>
    </alternativeName>
    <alternativeName>
        <fullName evidence="10">Phosphate-acyl-ACP acyltransferase</fullName>
    </alternativeName>
</protein>
<keyword evidence="3 10" id="KW-0444">Lipid biosynthesis</keyword>
<evidence type="ECO:0000256" key="7">
    <source>
        <dbReference type="ARBA" id="ARBA00023264"/>
    </source>
</evidence>
<keyword evidence="4 10" id="KW-0808">Transferase</keyword>
<evidence type="ECO:0000256" key="3">
    <source>
        <dbReference type="ARBA" id="ARBA00022516"/>
    </source>
</evidence>
<keyword evidence="6 10" id="KW-0594">Phospholipid biosynthesis</keyword>
<dbReference type="SUPFAM" id="SSF53659">
    <property type="entry name" value="Isocitrate/Isopropylmalate dehydrogenase-like"/>
    <property type="match status" value="1"/>
</dbReference>
<comment type="subcellular location">
    <subcellularLocation>
        <location evidence="10">Cytoplasm</location>
    </subcellularLocation>
    <text evidence="10">Associated with the membrane possibly through PlsY.</text>
</comment>